<protein>
    <submittedName>
        <fullName evidence="1">Uncharacterized protein</fullName>
    </submittedName>
</protein>
<name>A0ABV8SRM8_9GAMM</name>
<evidence type="ECO:0000313" key="2">
    <source>
        <dbReference type="Proteomes" id="UP001595904"/>
    </source>
</evidence>
<comment type="caution">
    <text evidence="1">The sequence shown here is derived from an EMBL/GenBank/DDBJ whole genome shotgun (WGS) entry which is preliminary data.</text>
</comment>
<evidence type="ECO:0000313" key="1">
    <source>
        <dbReference type="EMBL" id="MFC4310056.1"/>
    </source>
</evidence>
<organism evidence="1 2">
    <name type="scientific">Steroidobacter flavus</name>
    <dbReference type="NCBI Taxonomy" id="1842136"/>
    <lineage>
        <taxon>Bacteria</taxon>
        <taxon>Pseudomonadati</taxon>
        <taxon>Pseudomonadota</taxon>
        <taxon>Gammaproteobacteria</taxon>
        <taxon>Steroidobacterales</taxon>
        <taxon>Steroidobacteraceae</taxon>
        <taxon>Steroidobacter</taxon>
    </lineage>
</organism>
<keyword evidence="2" id="KW-1185">Reference proteome</keyword>
<accession>A0ABV8SRM8</accession>
<sequence length="143" mass="16386">MSAQPARQPTLDDDILIAFENGSLDPARFSHRMHLSVAWRYLQRDGFPEGALQFRRHLQNYVAKVGAQGKYHETITWAYLMLLNEELSLRSPPGESFDAMIQRRPDLLDHRNGPIARCYSKSQLDSPEARRVFMLPATERGSS</sequence>
<dbReference type="RefSeq" id="WP_380597237.1">
    <property type="nucleotide sequence ID" value="NZ_JBHSDU010000003.1"/>
</dbReference>
<dbReference type="Proteomes" id="UP001595904">
    <property type="component" value="Unassembled WGS sequence"/>
</dbReference>
<proteinExistence type="predicted"/>
<dbReference type="EMBL" id="JBHSDU010000003">
    <property type="protein sequence ID" value="MFC4310056.1"/>
    <property type="molecule type" value="Genomic_DNA"/>
</dbReference>
<gene>
    <name evidence="1" type="ORF">ACFPN2_13275</name>
</gene>
<reference evidence="2" key="1">
    <citation type="journal article" date="2019" name="Int. J. Syst. Evol. Microbiol.">
        <title>The Global Catalogue of Microorganisms (GCM) 10K type strain sequencing project: providing services to taxonomists for standard genome sequencing and annotation.</title>
        <authorList>
            <consortium name="The Broad Institute Genomics Platform"/>
            <consortium name="The Broad Institute Genome Sequencing Center for Infectious Disease"/>
            <person name="Wu L."/>
            <person name="Ma J."/>
        </authorList>
    </citation>
    <scope>NUCLEOTIDE SEQUENCE [LARGE SCALE GENOMIC DNA]</scope>
    <source>
        <strain evidence="2">CGMCC 1.10759</strain>
    </source>
</reference>